<dbReference type="Proteomes" id="UP000029879">
    <property type="component" value="Unassembled WGS sequence"/>
</dbReference>
<reference evidence="2 3" key="1">
    <citation type="submission" date="2014-10" db="EMBL/GenBank/DDBJ databases">
        <title>Genome sequence of a Xanthomonas strain that is pathogenic on beans.</title>
        <authorList>
            <person name="Aritua V."/>
            <person name="Sapp M."/>
            <person name="Harrison J."/>
            <person name="Smith J."/>
            <person name="Studholme D."/>
        </authorList>
    </citation>
    <scope>NUCLEOTIDE SEQUENCE [LARGE SCALE GENOMIC DNA]</scope>
    <source>
        <strain evidence="2 3">Nyagatare</strain>
    </source>
</reference>
<organism evidence="2 3">
    <name type="scientific">Xanthomonas cannabis pv. phaseoli</name>
    <dbReference type="NCBI Taxonomy" id="1885902"/>
    <lineage>
        <taxon>Bacteria</taxon>
        <taxon>Pseudomonadati</taxon>
        <taxon>Pseudomonadota</taxon>
        <taxon>Gammaproteobacteria</taxon>
        <taxon>Lysobacterales</taxon>
        <taxon>Lysobacteraceae</taxon>
        <taxon>Xanthomonas</taxon>
    </lineage>
</organism>
<evidence type="ECO:0000313" key="2">
    <source>
        <dbReference type="EMBL" id="KGK57713.1"/>
    </source>
</evidence>
<protein>
    <submittedName>
        <fullName evidence="2">Membrane protein</fullName>
    </submittedName>
</protein>
<keyword evidence="1" id="KW-0472">Membrane</keyword>
<dbReference type="InterPro" id="IPR018643">
    <property type="entry name" value="DUF2069_membrane"/>
</dbReference>
<dbReference type="EMBL" id="JRQI01000034">
    <property type="protein sequence ID" value="KGK57713.1"/>
    <property type="molecule type" value="Genomic_DNA"/>
</dbReference>
<comment type="caution">
    <text evidence="2">The sequence shown here is derived from an EMBL/GenBank/DDBJ whole genome shotgun (WGS) entry which is preliminary data.</text>
</comment>
<dbReference type="AlphaFoldDB" id="A0AB34P9Q0"/>
<feature type="transmembrane region" description="Helical" evidence="1">
    <location>
        <begin position="57"/>
        <end position="76"/>
    </location>
</feature>
<keyword evidence="1" id="KW-1133">Transmembrane helix</keyword>
<sequence length="118" mass="12853">MSLRATRWLLTAALLALALLFVVWFHDDARPIAALIVFVLPAALTGVLAVRSARARFWAGVFALGWFSHGVMAAWSQPHARGLAWLELLLALLVIGLVSGPGVAARFGSKRRAQRRAR</sequence>
<evidence type="ECO:0000256" key="1">
    <source>
        <dbReference type="SAM" id="Phobius"/>
    </source>
</evidence>
<feature type="transmembrane region" description="Helical" evidence="1">
    <location>
        <begin position="88"/>
        <end position="108"/>
    </location>
</feature>
<gene>
    <name evidence="2" type="ORF">NC00_10740</name>
</gene>
<feature type="transmembrane region" description="Helical" evidence="1">
    <location>
        <begin position="32"/>
        <end position="50"/>
    </location>
</feature>
<dbReference type="RefSeq" id="WP_047695362.1">
    <property type="nucleotide sequence ID" value="NZ_KN265487.1"/>
</dbReference>
<evidence type="ECO:0000313" key="3">
    <source>
        <dbReference type="Proteomes" id="UP000029879"/>
    </source>
</evidence>
<feature type="transmembrane region" description="Helical" evidence="1">
    <location>
        <begin position="7"/>
        <end position="26"/>
    </location>
</feature>
<dbReference type="Pfam" id="PF09842">
    <property type="entry name" value="DUF2069"/>
    <property type="match status" value="1"/>
</dbReference>
<accession>A0AB34P9Q0</accession>
<keyword evidence="1" id="KW-0812">Transmembrane</keyword>
<proteinExistence type="predicted"/>
<name>A0AB34P9Q0_9XANT</name>